<feature type="compositionally biased region" description="Basic and acidic residues" evidence="1">
    <location>
        <begin position="1"/>
        <end position="17"/>
    </location>
</feature>
<name>A0A6H1PAK8_PRIMG</name>
<dbReference type="EMBL" id="CP051128">
    <property type="protein sequence ID" value="QIZ10417.1"/>
    <property type="molecule type" value="Genomic_DNA"/>
</dbReference>
<evidence type="ECO:0000256" key="1">
    <source>
        <dbReference type="SAM" id="MobiDB-lite"/>
    </source>
</evidence>
<evidence type="ECO:0000313" key="2">
    <source>
        <dbReference type="EMBL" id="QIZ10417.1"/>
    </source>
</evidence>
<evidence type="ECO:0000313" key="3">
    <source>
        <dbReference type="Proteomes" id="UP000501868"/>
    </source>
</evidence>
<feature type="compositionally biased region" description="Polar residues" evidence="1">
    <location>
        <begin position="24"/>
        <end position="39"/>
    </location>
</feature>
<reference evidence="2 3" key="2">
    <citation type="submission" date="2020-04" db="EMBL/GenBank/DDBJ databases">
        <authorList>
            <person name="Fomenkov A."/>
            <person name="Anton B.P."/>
            <person name="Roberts R.J."/>
        </authorList>
    </citation>
    <scope>NUCLEOTIDE SEQUENCE [LARGE SCALE GENOMIC DNA]</scope>
    <source>
        <strain evidence="2 3">S2</strain>
    </source>
</reference>
<sequence>MVNENFDKFRKEQKEHQAVYLGGNKTQKPGLNDPEYNSQEDTDKSPGATGRDI</sequence>
<organism evidence="2 3">
    <name type="scientific">Priestia megaterium</name>
    <name type="common">Bacillus megaterium</name>
    <dbReference type="NCBI Taxonomy" id="1404"/>
    <lineage>
        <taxon>Bacteria</taxon>
        <taxon>Bacillati</taxon>
        <taxon>Bacillota</taxon>
        <taxon>Bacilli</taxon>
        <taxon>Bacillales</taxon>
        <taxon>Bacillaceae</taxon>
        <taxon>Priestia</taxon>
    </lineage>
</organism>
<accession>A0A6H1PAK8</accession>
<proteinExistence type="predicted"/>
<reference evidence="2 3" key="1">
    <citation type="submission" date="2020-04" db="EMBL/GenBank/DDBJ databases">
        <title>Genome-Wide Identification of 5-Methylcytosine Sites in Bacterial Genomes By High-Throughput Sequencing of MspJI Restriction Fragments.</title>
        <authorList>
            <person name="Wu V."/>
        </authorList>
    </citation>
    <scope>NUCLEOTIDE SEQUENCE [LARGE SCALE GENOMIC DNA]</scope>
    <source>
        <strain evidence="2 3">S2</strain>
    </source>
</reference>
<dbReference type="Proteomes" id="UP000501868">
    <property type="component" value="Chromosome"/>
</dbReference>
<dbReference type="AlphaFoldDB" id="A0A6H1PAK8"/>
<protein>
    <submittedName>
        <fullName evidence="2">Uncharacterized protein</fullName>
    </submittedName>
</protein>
<feature type="region of interest" description="Disordered" evidence="1">
    <location>
        <begin position="1"/>
        <end position="53"/>
    </location>
</feature>
<gene>
    <name evidence="2" type="ORF">HFZ78_29950</name>
</gene>